<name>A0A1W6B259_9GAMM</name>
<dbReference type="Proteomes" id="UP000192900">
    <property type="component" value="Chromosome"/>
</dbReference>
<reference evidence="1 2" key="1">
    <citation type="submission" date="2017-02" db="EMBL/GenBank/DDBJ databases">
        <title>Complete genome sequence of the drought resistance-promoting endophyte Pantoea alhagi LTYR-11Z.</title>
        <authorList>
            <person name="Zhang L."/>
        </authorList>
    </citation>
    <scope>NUCLEOTIDE SEQUENCE [LARGE SCALE GENOMIC DNA]</scope>
    <source>
        <strain evidence="1 2">LTYR-11Z</strain>
    </source>
</reference>
<proteinExistence type="predicted"/>
<organism evidence="1 2">
    <name type="scientific">Pantoea alhagi</name>
    <dbReference type="NCBI Taxonomy" id="1891675"/>
    <lineage>
        <taxon>Bacteria</taxon>
        <taxon>Pseudomonadati</taxon>
        <taxon>Pseudomonadota</taxon>
        <taxon>Gammaproteobacteria</taxon>
        <taxon>Enterobacterales</taxon>
        <taxon>Erwiniaceae</taxon>
        <taxon>Pantoea</taxon>
    </lineage>
</organism>
<keyword evidence="2" id="KW-1185">Reference proteome</keyword>
<accession>A0A1W6B259</accession>
<dbReference type="KEGG" id="palh:B1H58_03470"/>
<evidence type="ECO:0000313" key="1">
    <source>
        <dbReference type="EMBL" id="ARJ41154.1"/>
    </source>
</evidence>
<gene>
    <name evidence="1" type="ORF">B1H58_03470</name>
</gene>
<dbReference type="OrthoDB" id="6433535at2"/>
<protein>
    <submittedName>
        <fullName evidence="1">Uncharacterized protein</fullName>
    </submittedName>
</protein>
<evidence type="ECO:0000313" key="2">
    <source>
        <dbReference type="Proteomes" id="UP000192900"/>
    </source>
</evidence>
<dbReference type="EMBL" id="CP019706">
    <property type="protein sequence ID" value="ARJ41154.1"/>
    <property type="molecule type" value="Genomic_DNA"/>
</dbReference>
<dbReference type="RefSeq" id="WP_085067996.1">
    <property type="nucleotide sequence ID" value="NZ_CP019706.1"/>
</dbReference>
<dbReference type="AlphaFoldDB" id="A0A1W6B259"/>
<sequence length="161" mass="18949">MIKALKELYKRKDVILDIFIYYIDYLFQQVSHYLLQESVIKTSGLISDTVNDKATKYALSYTLAKILIGSSDVYLTKRIRLNNNLYTGFSVFQFYGKVQKAAMATRRLKEIDYCFYKILYSQNIEMLYIYVEPVMRKIIDRVQEGSPVTAEDLIKIVKDYK</sequence>